<dbReference type="AlphaFoldDB" id="A0A072UY01"/>
<evidence type="ECO:0000313" key="2">
    <source>
        <dbReference type="EnsemblPlants" id="KEH33968"/>
    </source>
</evidence>
<organism evidence="1 3">
    <name type="scientific">Medicago truncatula</name>
    <name type="common">Barrel medic</name>
    <name type="synonym">Medicago tribuloides</name>
    <dbReference type="NCBI Taxonomy" id="3880"/>
    <lineage>
        <taxon>Eukaryota</taxon>
        <taxon>Viridiplantae</taxon>
        <taxon>Streptophyta</taxon>
        <taxon>Embryophyta</taxon>
        <taxon>Tracheophyta</taxon>
        <taxon>Spermatophyta</taxon>
        <taxon>Magnoliopsida</taxon>
        <taxon>eudicotyledons</taxon>
        <taxon>Gunneridae</taxon>
        <taxon>Pentapetalae</taxon>
        <taxon>rosids</taxon>
        <taxon>fabids</taxon>
        <taxon>Fabales</taxon>
        <taxon>Fabaceae</taxon>
        <taxon>Papilionoideae</taxon>
        <taxon>50 kb inversion clade</taxon>
        <taxon>NPAAA clade</taxon>
        <taxon>Hologalegina</taxon>
        <taxon>IRL clade</taxon>
        <taxon>Trifolieae</taxon>
        <taxon>Medicago</taxon>
    </lineage>
</organism>
<dbReference type="EMBL" id="CM001219">
    <property type="protein sequence ID" value="KEH33968.1"/>
    <property type="molecule type" value="Genomic_DNA"/>
</dbReference>
<reference evidence="1 3" key="1">
    <citation type="journal article" date="2011" name="Nature">
        <title>The Medicago genome provides insight into the evolution of rhizobial symbioses.</title>
        <authorList>
            <person name="Young N.D."/>
            <person name="Debelle F."/>
            <person name="Oldroyd G.E."/>
            <person name="Geurts R."/>
            <person name="Cannon S.B."/>
            <person name="Udvardi M.K."/>
            <person name="Benedito V.A."/>
            <person name="Mayer K.F."/>
            <person name="Gouzy J."/>
            <person name="Schoof H."/>
            <person name="Van de Peer Y."/>
            <person name="Proost S."/>
            <person name="Cook D.R."/>
            <person name="Meyers B.C."/>
            <person name="Spannagl M."/>
            <person name="Cheung F."/>
            <person name="De Mita S."/>
            <person name="Krishnakumar V."/>
            <person name="Gundlach H."/>
            <person name="Zhou S."/>
            <person name="Mudge J."/>
            <person name="Bharti A.K."/>
            <person name="Murray J.D."/>
            <person name="Naoumkina M.A."/>
            <person name="Rosen B."/>
            <person name="Silverstein K.A."/>
            <person name="Tang H."/>
            <person name="Rombauts S."/>
            <person name="Zhao P.X."/>
            <person name="Zhou P."/>
            <person name="Barbe V."/>
            <person name="Bardou P."/>
            <person name="Bechner M."/>
            <person name="Bellec A."/>
            <person name="Berger A."/>
            <person name="Berges H."/>
            <person name="Bidwell S."/>
            <person name="Bisseling T."/>
            <person name="Choisne N."/>
            <person name="Couloux A."/>
            <person name="Denny R."/>
            <person name="Deshpande S."/>
            <person name="Dai X."/>
            <person name="Doyle J.J."/>
            <person name="Dudez A.M."/>
            <person name="Farmer A.D."/>
            <person name="Fouteau S."/>
            <person name="Franken C."/>
            <person name="Gibelin C."/>
            <person name="Gish J."/>
            <person name="Goldstein S."/>
            <person name="Gonzalez A.J."/>
            <person name="Green P.J."/>
            <person name="Hallab A."/>
            <person name="Hartog M."/>
            <person name="Hua A."/>
            <person name="Humphray S.J."/>
            <person name="Jeong D.H."/>
            <person name="Jing Y."/>
            <person name="Jocker A."/>
            <person name="Kenton S.M."/>
            <person name="Kim D.J."/>
            <person name="Klee K."/>
            <person name="Lai H."/>
            <person name="Lang C."/>
            <person name="Lin S."/>
            <person name="Macmil S.L."/>
            <person name="Magdelenat G."/>
            <person name="Matthews L."/>
            <person name="McCorrison J."/>
            <person name="Monaghan E.L."/>
            <person name="Mun J.H."/>
            <person name="Najar F.Z."/>
            <person name="Nicholson C."/>
            <person name="Noirot C."/>
            <person name="O'Bleness M."/>
            <person name="Paule C.R."/>
            <person name="Poulain J."/>
            <person name="Prion F."/>
            <person name="Qin B."/>
            <person name="Qu C."/>
            <person name="Retzel E.F."/>
            <person name="Riddle C."/>
            <person name="Sallet E."/>
            <person name="Samain S."/>
            <person name="Samson N."/>
            <person name="Sanders I."/>
            <person name="Saurat O."/>
            <person name="Scarpelli C."/>
            <person name="Schiex T."/>
            <person name="Segurens B."/>
            <person name="Severin A.J."/>
            <person name="Sherrier D.J."/>
            <person name="Shi R."/>
            <person name="Sims S."/>
            <person name="Singer S.R."/>
            <person name="Sinharoy S."/>
            <person name="Sterck L."/>
            <person name="Viollet A."/>
            <person name="Wang B.B."/>
            <person name="Wang K."/>
            <person name="Wang M."/>
            <person name="Wang X."/>
            <person name="Warfsmann J."/>
            <person name="Weissenbach J."/>
            <person name="White D.D."/>
            <person name="White J.D."/>
            <person name="Wiley G.B."/>
            <person name="Wincker P."/>
            <person name="Xing Y."/>
            <person name="Yang L."/>
            <person name="Yao Z."/>
            <person name="Ying F."/>
            <person name="Zhai J."/>
            <person name="Zhou L."/>
            <person name="Zuber A."/>
            <person name="Denarie J."/>
            <person name="Dixon R.A."/>
            <person name="May G.D."/>
            <person name="Schwartz D.C."/>
            <person name="Rogers J."/>
            <person name="Quetier F."/>
            <person name="Town C.D."/>
            <person name="Roe B.A."/>
        </authorList>
    </citation>
    <scope>NUCLEOTIDE SEQUENCE [LARGE SCALE GENOMIC DNA]</scope>
    <source>
        <strain evidence="1">A17</strain>
        <strain evidence="2 3">cv. Jemalong A17</strain>
    </source>
</reference>
<dbReference type="Proteomes" id="UP000002051">
    <property type="component" value="Chromosome 3"/>
</dbReference>
<gene>
    <name evidence="1" type="ordered locus">MTR_3g455950</name>
</gene>
<protein>
    <submittedName>
        <fullName evidence="1 2">Uncharacterized protein</fullName>
    </submittedName>
</protein>
<reference evidence="2" key="3">
    <citation type="submission" date="2015-04" db="UniProtKB">
        <authorList>
            <consortium name="EnsemblPlants"/>
        </authorList>
    </citation>
    <scope>IDENTIFICATION</scope>
    <source>
        <strain evidence="2">cv. Jemalong A17</strain>
    </source>
</reference>
<reference evidence="1 3" key="2">
    <citation type="journal article" date="2014" name="BMC Genomics">
        <title>An improved genome release (version Mt4.0) for the model legume Medicago truncatula.</title>
        <authorList>
            <person name="Tang H."/>
            <person name="Krishnakumar V."/>
            <person name="Bidwell S."/>
            <person name="Rosen B."/>
            <person name="Chan A."/>
            <person name="Zhou S."/>
            <person name="Gentzbittel L."/>
            <person name="Childs K.L."/>
            <person name="Yandell M."/>
            <person name="Gundlach H."/>
            <person name="Mayer K.F."/>
            <person name="Schwartz D.C."/>
            <person name="Town C.D."/>
        </authorList>
    </citation>
    <scope>GENOME REANNOTATION</scope>
    <source>
        <strain evidence="1">A17</strain>
        <strain evidence="2 3">cv. Jemalong A17</strain>
    </source>
</reference>
<dbReference type="EnsemblPlants" id="KEH33968">
    <property type="protein sequence ID" value="KEH33968"/>
    <property type="gene ID" value="MTR_3g455950"/>
</dbReference>
<dbReference type="HOGENOM" id="CLU_2761586_0_0_1"/>
<proteinExistence type="predicted"/>
<sequence length="70" mass="7754">MGTHSIPDKRSLSARTLPELLRSLPNSFNLIGVRMRVDARNKGWKSSASSQPVQSPCCRIAKTKNLEGME</sequence>
<evidence type="ECO:0000313" key="3">
    <source>
        <dbReference type="Proteomes" id="UP000002051"/>
    </source>
</evidence>
<evidence type="ECO:0000313" key="1">
    <source>
        <dbReference type="EMBL" id="KEH33968.1"/>
    </source>
</evidence>
<keyword evidence="3" id="KW-1185">Reference proteome</keyword>
<accession>A0A072UY01</accession>
<name>A0A072UY01_MEDTR</name>